<keyword evidence="1" id="KW-1133">Transmembrane helix</keyword>
<keyword evidence="1" id="KW-0472">Membrane</keyword>
<dbReference type="RefSeq" id="WP_310838633.1">
    <property type="nucleotide sequence ID" value="NZ_JAVLSM010000017.1"/>
</dbReference>
<sequence>MASYVTQIEKHRFVCGLFWQSLSRPRELKKEAIDLGRKIDSDLLVIRMDHSTAQAGFAHSREGGRCGMFSLAAIVSKTLAIEGAFYDGEQQAVHNWLGVFMLPDGKWLYLAVRDANFLPNGDFVGEKEEVLDRLHSDYALGGWNVVIGEPELADMGFHNFNARTISTLIPRKKDGSIRVHKWWRLYQIDGVPSWLPTVAGAAAALLVAAGGWLGWRYYQQKQAEQENEQAIARAREQIQREAQAAAHPWSHIPLPAVMVKTCMHQFDHLTAGGWQLESYLCTPERQSYSWQRGDSTIALLRAQVPDAIVDASGDKASYVHPLSMASGDNDVLGEAKPTLEGLMSRFQAIGLPIKVSAFAPLKLQAQQQPQQQQWQPGWRSFLFSINAHGMAPTDIAAMLSRPGVRVEKLVYNGAEWSLEGTIYAK</sequence>
<evidence type="ECO:0000256" key="1">
    <source>
        <dbReference type="SAM" id="Phobius"/>
    </source>
</evidence>
<dbReference type="InterPro" id="IPR009663">
    <property type="entry name" value="PAP_PilO"/>
</dbReference>
<dbReference type="Pfam" id="PF06864">
    <property type="entry name" value="PAP_PilO"/>
    <property type="match status" value="1"/>
</dbReference>
<comment type="caution">
    <text evidence="2">The sequence shown here is derived from an EMBL/GenBank/DDBJ whole genome shotgun (WGS) entry which is preliminary data.</text>
</comment>
<gene>
    <name evidence="2" type="primary">pilO2</name>
    <name evidence="2" type="ORF">RJN63_19575</name>
</gene>
<protein>
    <submittedName>
        <fullName evidence="2">Type 4b pilus protein PilO2</fullName>
    </submittedName>
</protein>
<dbReference type="AlphaFoldDB" id="A0AAE4GAT6"/>
<reference evidence="2" key="1">
    <citation type="submission" date="2023-02" db="EMBL/GenBank/DDBJ databases">
        <title>Description of Herbaspirillum huttiense subsp. nephrolepsisexaltata and Herbaspirillum huttiense subsp. lycopersicon.</title>
        <authorList>
            <person name="Poudel M."/>
            <person name="Sharma A."/>
            <person name="Goss E."/>
            <person name="Tapia J.H."/>
            <person name="Harmon C.M."/>
            <person name="Jones J.B."/>
        </authorList>
    </citation>
    <scope>NUCLEOTIDE SEQUENCE</scope>
    <source>
        <strain evidence="2">NC40101</strain>
    </source>
</reference>
<keyword evidence="1" id="KW-0812">Transmembrane</keyword>
<dbReference type="EMBL" id="JAVRAA010000011">
    <property type="protein sequence ID" value="MDT0339044.1"/>
    <property type="molecule type" value="Genomic_DNA"/>
</dbReference>
<proteinExistence type="predicted"/>
<accession>A0AAE4GAT6</accession>
<name>A0AAE4GAT6_9BURK</name>
<feature type="transmembrane region" description="Helical" evidence="1">
    <location>
        <begin position="194"/>
        <end position="215"/>
    </location>
</feature>
<evidence type="ECO:0000313" key="2">
    <source>
        <dbReference type="EMBL" id="MDT0339044.1"/>
    </source>
</evidence>
<organism evidence="2">
    <name type="scientific">Herbaspirillum huttiense subsp. nephrolepidis</name>
    <dbReference type="NCBI Taxonomy" id="3075126"/>
    <lineage>
        <taxon>Bacteria</taxon>
        <taxon>Pseudomonadati</taxon>
        <taxon>Pseudomonadota</taxon>
        <taxon>Betaproteobacteria</taxon>
        <taxon>Burkholderiales</taxon>
        <taxon>Oxalobacteraceae</taxon>
        <taxon>Herbaspirillum</taxon>
    </lineage>
</organism>